<dbReference type="Pfam" id="PF01732">
    <property type="entry name" value="Mycop_pep_DUF31"/>
    <property type="match status" value="1"/>
</dbReference>
<dbReference type="EMBL" id="LWUJ01000012">
    <property type="protein sequence ID" value="OAL10084.1"/>
    <property type="molecule type" value="Genomic_DNA"/>
</dbReference>
<keyword evidence="2" id="KW-0472">Membrane</keyword>
<gene>
    <name evidence="4" type="ORF">A6V39_04165</name>
</gene>
<dbReference type="Proteomes" id="UP000077623">
    <property type="component" value="Unassembled WGS sequence"/>
</dbReference>
<sequence>MKALKYFPFHMSKLMPFVSFRNVLPIGIALATITNFIYYKYSWYQGPIGDFYSPYHLTSLSEEFTNNAYKNKAYSSVLKKQSKEVYLKADDNGKVDETIAKLKDYTLKIQLPCSSGTAWILDYVKKDDEEYPKKWFIATNAHVINSFRFTSNKYDQVLPISLSETQHLRNTYGNRDGELSPIAGEACAEAKYHGYSGLNLFKEKSDNHYWLSHGFIYYKTIKDAKLFYVPINFLGSRYSNSGWAWRYDNYYKDFAILEIDFETEEQARIITDEFYTKYPIEGAGTGKEKLNLFDSELMSKHTSEELDKSNTNYYTVGYPVISKLDYSRYTNYSSVERRASVLHYGSPDIAVKNMANQPIRGHADSYAIDKKNKNTVTIWDGKAHYNWGYNYLLENMHMGGGASGSLVTDKDGNVLGLYRMQDTHNKLGFVEPLRSEGLYINSKIILPKYDLIKGAPGQVTSYKQQLERYYPNANTLLKSQWTKGSPNLKLVS</sequence>
<organism evidence="4 5">
    <name type="scientific">Candidatus Mycoplasma haematobovis</name>
    <dbReference type="NCBI Taxonomy" id="432608"/>
    <lineage>
        <taxon>Bacteria</taxon>
        <taxon>Bacillati</taxon>
        <taxon>Mycoplasmatota</taxon>
        <taxon>Mollicutes</taxon>
        <taxon>Mycoplasmataceae</taxon>
        <taxon>Mycoplasma</taxon>
    </lineage>
</organism>
<dbReference type="STRING" id="432608.A6V39_04165"/>
<reference evidence="5" key="1">
    <citation type="submission" date="2016-04" db="EMBL/GenBank/DDBJ databases">
        <authorList>
            <person name="Quiroz-Castaneda R.E."/>
            <person name="Martinez-Ocampo F."/>
        </authorList>
    </citation>
    <scope>NUCLEOTIDE SEQUENCE [LARGE SCALE GENOMIC DNA]</scope>
    <source>
        <strain evidence="5">INIFAP01</strain>
    </source>
</reference>
<evidence type="ECO:0000313" key="5">
    <source>
        <dbReference type="Proteomes" id="UP000077623"/>
    </source>
</evidence>
<dbReference type="SUPFAM" id="SSF50494">
    <property type="entry name" value="Trypsin-like serine proteases"/>
    <property type="match status" value="1"/>
</dbReference>
<comment type="caution">
    <text evidence="4">The sequence shown here is derived from an EMBL/GenBank/DDBJ whole genome shotgun (WGS) entry which is preliminary data.</text>
</comment>
<keyword evidence="2" id="KW-1133">Transmembrane helix</keyword>
<keyword evidence="5" id="KW-1185">Reference proteome</keyword>
<evidence type="ECO:0000256" key="1">
    <source>
        <dbReference type="ARBA" id="ARBA00022475"/>
    </source>
</evidence>
<keyword evidence="1" id="KW-1003">Cell membrane</keyword>
<dbReference type="AlphaFoldDB" id="A0A1A9QDB8"/>
<dbReference type="PRINTS" id="PR00840">
    <property type="entry name" value="Y06768FAMILY"/>
</dbReference>
<name>A0A1A9QDB8_9MOLU</name>
<evidence type="ECO:0000259" key="3">
    <source>
        <dbReference type="Pfam" id="PF01732"/>
    </source>
</evidence>
<dbReference type="InterPro" id="IPR009003">
    <property type="entry name" value="Peptidase_S1_PA"/>
</dbReference>
<proteinExistence type="predicted"/>
<accession>A0A1A9QDB8</accession>
<dbReference type="NCBIfam" id="NF045841">
    <property type="entry name" value="Ig_SerProt_MIP"/>
    <property type="match status" value="1"/>
</dbReference>
<dbReference type="InterPro" id="IPR022382">
    <property type="entry name" value="Mycoplasma_peptidase_DUF31"/>
</dbReference>
<dbReference type="InterPro" id="IPR022381">
    <property type="entry name" value="Uncharacterised_MG067"/>
</dbReference>
<evidence type="ECO:0000256" key="2">
    <source>
        <dbReference type="SAM" id="Phobius"/>
    </source>
</evidence>
<keyword evidence="2" id="KW-0812">Transmembrane</keyword>
<protein>
    <recommendedName>
        <fullName evidence="3">DUF31 domain-containing protein</fullName>
    </recommendedName>
</protein>
<evidence type="ECO:0000313" key="4">
    <source>
        <dbReference type="EMBL" id="OAL10084.1"/>
    </source>
</evidence>
<feature type="domain" description="DUF31" evidence="3">
    <location>
        <begin position="110"/>
        <end position="418"/>
    </location>
</feature>
<feature type="transmembrane region" description="Helical" evidence="2">
    <location>
        <begin position="20"/>
        <end position="39"/>
    </location>
</feature>